<evidence type="ECO:0000313" key="2">
    <source>
        <dbReference type="EMBL" id="NWC34578.1"/>
    </source>
</evidence>
<keyword evidence="1" id="KW-1133">Transmembrane helix</keyword>
<name>A0A7Y8CKL1_9PSED</name>
<accession>A0A7Y8CKL1</accession>
<feature type="transmembrane region" description="Helical" evidence="1">
    <location>
        <begin position="25"/>
        <end position="44"/>
    </location>
</feature>
<protein>
    <submittedName>
        <fullName evidence="2">Uncharacterized protein</fullName>
    </submittedName>
</protein>
<reference evidence="2 3" key="1">
    <citation type="submission" date="2020-04" db="EMBL/GenBank/DDBJ databases">
        <title>Molecular characterization of pseudomonads from Agaricus bisporus reveal novel blotch 2 pathogens in Western Europe.</title>
        <authorList>
            <person name="Taparia T."/>
            <person name="Krijger M."/>
            <person name="Haynes E."/>
            <person name="Elpinstone J.G."/>
            <person name="Noble R."/>
            <person name="Van Der Wolf J."/>
        </authorList>
    </citation>
    <scope>NUCLEOTIDE SEQUENCE [LARGE SCALE GENOMIC DNA]</scope>
    <source>
        <strain evidence="2 3">IPO3737</strain>
    </source>
</reference>
<gene>
    <name evidence="2" type="ORF">HX876_19515</name>
</gene>
<organism evidence="2 3">
    <name type="scientific">Pseudomonas gingeri</name>
    <dbReference type="NCBI Taxonomy" id="117681"/>
    <lineage>
        <taxon>Bacteria</taxon>
        <taxon>Pseudomonadati</taxon>
        <taxon>Pseudomonadota</taxon>
        <taxon>Gammaproteobacteria</taxon>
        <taxon>Pseudomonadales</taxon>
        <taxon>Pseudomonadaceae</taxon>
        <taxon>Pseudomonas</taxon>
    </lineage>
</organism>
<dbReference type="AlphaFoldDB" id="A0A7Y8CKL1"/>
<dbReference type="RefSeq" id="WP_177056092.1">
    <property type="nucleotide sequence ID" value="NZ_JACAPS010000006.1"/>
</dbReference>
<keyword evidence="1" id="KW-0812">Transmembrane</keyword>
<evidence type="ECO:0000256" key="1">
    <source>
        <dbReference type="SAM" id="Phobius"/>
    </source>
</evidence>
<sequence length="221" mass="24875">MDIETFNQCLTYAASLGDGKYIDKFIAVATTLAGIIIGFTLNIFRESIKKRKENSDKKICIMEDVKRTQSALGTIITESLRMIDATNAGEDVPGHRLPSKIESMLIEEYFPSVAHSYTADERTSILSLINLLGETNDQLTRFRGRTDQPHRTILLTSLHNLNNAAYYCFALCDSFVESGKKPNYNQLIEIADRLKISSAFVESLRSRRTEANVNKNPETKN</sequence>
<keyword evidence="1" id="KW-0472">Membrane</keyword>
<dbReference type="EMBL" id="JACAQD010000023">
    <property type="protein sequence ID" value="NWC34578.1"/>
    <property type="molecule type" value="Genomic_DNA"/>
</dbReference>
<evidence type="ECO:0000313" key="3">
    <source>
        <dbReference type="Proteomes" id="UP000520592"/>
    </source>
</evidence>
<proteinExistence type="predicted"/>
<comment type="caution">
    <text evidence="2">The sequence shown here is derived from an EMBL/GenBank/DDBJ whole genome shotgun (WGS) entry which is preliminary data.</text>
</comment>
<dbReference type="Proteomes" id="UP000520592">
    <property type="component" value="Unassembled WGS sequence"/>
</dbReference>